<gene>
    <name evidence="2" type="ORF">SAMN05216575_10787</name>
    <name evidence="1" type="ORF">SIM71_21545</name>
</gene>
<evidence type="ECO:0000313" key="1">
    <source>
        <dbReference type="EMBL" id="MDX5994655.1"/>
    </source>
</evidence>
<dbReference type="Proteomes" id="UP000182413">
    <property type="component" value="Unassembled WGS sequence"/>
</dbReference>
<dbReference type="Proteomes" id="UP001278050">
    <property type="component" value="Unassembled WGS sequence"/>
</dbReference>
<reference evidence="2 3" key="1">
    <citation type="submission" date="2016-10" db="EMBL/GenBank/DDBJ databases">
        <authorList>
            <person name="de Groot N.N."/>
        </authorList>
    </citation>
    <scope>NUCLEOTIDE SEQUENCE [LARGE SCALE GENOMIC DNA]</scope>
    <source>
        <strain evidence="2 3">JCM 10630</strain>
    </source>
</reference>
<dbReference type="Pfam" id="PF22752">
    <property type="entry name" value="DUF488-N3i"/>
    <property type="match status" value="1"/>
</dbReference>
<name>A0A1G7KA10_9GAMM</name>
<evidence type="ECO:0000313" key="2">
    <source>
        <dbReference type="EMBL" id="SDF34073.1"/>
    </source>
</evidence>
<dbReference type="EMBL" id="FNAE01000007">
    <property type="protein sequence ID" value="SDF34073.1"/>
    <property type="molecule type" value="Genomic_DNA"/>
</dbReference>
<evidence type="ECO:0000313" key="3">
    <source>
        <dbReference type="Proteomes" id="UP000182413"/>
    </source>
</evidence>
<dbReference type="AlphaFoldDB" id="A0A1G7KA10"/>
<keyword evidence="4" id="KW-1185">Reference proteome</keyword>
<dbReference type="PANTHER" id="PTHR36849:SF1">
    <property type="entry name" value="CYTOPLASMIC PROTEIN"/>
    <property type="match status" value="1"/>
</dbReference>
<evidence type="ECO:0000313" key="4">
    <source>
        <dbReference type="Proteomes" id="UP001278050"/>
    </source>
</evidence>
<dbReference type="PANTHER" id="PTHR36849">
    <property type="entry name" value="CYTOPLASMIC PROTEIN-RELATED"/>
    <property type="match status" value="1"/>
</dbReference>
<dbReference type="InterPro" id="IPR052552">
    <property type="entry name" value="YeaO-like"/>
</dbReference>
<reference evidence="1 4" key="2">
    <citation type="submission" date="2023-11" db="EMBL/GenBank/DDBJ databases">
        <title>MicrobeMod: A computational toolkit for identifying prokaryotic methylation and restriction-modification with nanopore sequencing.</title>
        <authorList>
            <person name="Crits-Christoph A."/>
            <person name="Kang S.C."/>
            <person name="Lee H."/>
            <person name="Ostrov N."/>
        </authorList>
    </citation>
    <scope>NUCLEOTIDE SEQUENCE [LARGE SCALE GENOMIC DNA]</scope>
    <source>
        <strain evidence="1 4">ATCC BAA-571</strain>
    </source>
</reference>
<dbReference type="RefSeq" id="WP_074680911.1">
    <property type="nucleotide sequence ID" value="NZ_CBCSET010000002.1"/>
</dbReference>
<accession>A0A1G7KA10</accession>
<dbReference type="OrthoDB" id="9790745at2"/>
<organism evidence="2 3">
    <name type="scientific">Ectopseudomonas alcaliphila</name>
    <dbReference type="NCBI Taxonomy" id="101564"/>
    <lineage>
        <taxon>Bacteria</taxon>
        <taxon>Pseudomonadati</taxon>
        <taxon>Pseudomonadota</taxon>
        <taxon>Gammaproteobacteria</taxon>
        <taxon>Pseudomonadales</taxon>
        <taxon>Pseudomonadaceae</taxon>
        <taxon>Ectopseudomonas</taxon>
    </lineage>
</organism>
<dbReference type="EMBL" id="JAWXXP010000001">
    <property type="protein sequence ID" value="MDX5994655.1"/>
    <property type="molecule type" value="Genomic_DNA"/>
</dbReference>
<protein>
    <submittedName>
        <fullName evidence="1">DUF488 family protein</fullName>
    </submittedName>
    <submittedName>
        <fullName evidence="2">Uncharacterized conserved protein YeaO, DUF488 family</fullName>
    </submittedName>
</protein>
<proteinExistence type="predicted"/>
<sequence>MIHCKRVYLEAEASDGQRVLVDRLWPRGLSREISAFDEWLPDVAPSTQLRKTFAHRSEAFADFRAAYRRELAAHPEHWQRLLHWAASGTLTLLYAARDEVHNNARVLTEFLEDELQRHDSPSSPVCYLGEFDGD</sequence>